<organism evidence="1 2">
    <name type="scientific">Monilinia fructicola</name>
    <name type="common">Brown rot fungus</name>
    <name type="synonym">Ciboria fructicola</name>
    <dbReference type="NCBI Taxonomy" id="38448"/>
    <lineage>
        <taxon>Eukaryota</taxon>
        <taxon>Fungi</taxon>
        <taxon>Dikarya</taxon>
        <taxon>Ascomycota</taxon>
        <taxon>Pezizomycotina</taxon>
        <taxon>Leotiomycetes</taxon>
        <taxon>Helotiales</taxon>
        <taxon>Sclerotiniaceae</taxon>
        <taxon>Monilinia</taxon>
    </lineage>
</organism>
<proteinExistence type="predicted"/>
<dbReference type="AlphaFoldDB" id="A0A5M9JY84"/>
<keyword evidence="2" id="KW-1185">Reference proteome</keyword>
<sequence length="81" mass="9231">MMSKNISSNQASDILHLIRMSTSTTTRSKNTKKFHQTIFDWNARNANRVPILSSSPVRPPHIIHSSLPSDTFSLIIHYILQ</sequence>
<dbReference type="Proteomes" id="UP000322873">
    <property type="component" value="Unassembled WGS sequence"/>
</dbReference>
<comment type="caution">
    <text evidence="1">The sequence shown here is derived from an EMBL/GenBank/DDBJ whole genome shotgun (WGS) entry which is preliminary data.</text>
</comment>
<dbReference type="EMBL" id="VICG01000003">
    <property type="protein sequence ID" value="KAA8574524.1"/>
    <property type="molecule type" value="Genomic_DNA"/>
</dbReference>
<accession>A0A5M9JY84</accession>
<reference evidence="1 2" key="1">
    <citation type="submission" date="2019-06" db="EMBL/GenBank/DDBJ databases">
        <title>Genome Sequence of the Brown Rot Fungal Pathogen Monilinia fructicola.</title>
        <authorList>
            <person name="De Miccolis Angelini R.M."/>
            <person name="Landi L."/>
            <person name="Abate D."/>
            <person name="Pollastro S."/>
            <person name="Romanazzi G."/>
            <person name="Faretra F."/>
        </authorList>
    </citation>
    <scope>NUCLEOTIDE SEQUENCE [LARGE SCALE GENOMIC DNA]</scope>
    <source>
        <strain evidence="1 2">Mfrc123</strain>
    </source>
</reference>
<evidence type="ECO:0000313" key="2">
    <source>
        <dbReference type="Proteomes" id="UP000322873"/>
    </source>
</evidence>
<evidence type="ECO:0000313" key="1">
    <source>
        <dbReference type="EMBL" id="KAA8574524.1"/>
    </source>
</evidence>
<name>A0A5M9JY84_MONFR</name>
<gene>
    <name evidence="1" type="ORF">EYC84_005978</name>
</gene>
<protein>
    <submittedName>
        <fullName evidence="1">Uncharacterized protein</fullName>
    </submittedName>
</protein>